<keyword evidence="1" id="KW-0812">Transmembrane</keyword>
<keyword evidence="1" id="KW-0472">Membrane</keyword>
<organism evidence="2">
    <name type="scientific">Cyanophora sudae</name>
    <dbReference type="NCBI Taxonomy" id="1522369"/>
    <lineage>
        <taxon>Eukaryota</taxon>
        <taxon>Glaucocystophyceae</taxon>
        <taxon>Cyanophorales</taxon>
        <taxon>Cyanophoraceae</taxon>
        <taxon>Cyanophora</taxon>
    </lineage>
</organism>
<sequence length="161" mass="19465">MNLKSYIFKILNNFFIPFFIFFIFAKEIFVLQEEIIVLFCFFILLYYAIKILNIPKEIKFNLETQRLKILINILSKLLIIIQTKKQLTFLENNSKNYNKNLYSKIQLDDSSVFLSSMLQSQFVELLLNNKLYISNKYNEFIFKKKEKNLELIQRIIQNIYS</sequence>
<feature type="transmembrane region" description="Helical" evidence="1">
    <location>
        <begin position="7"/>
        <end position="25"/>
    </location>
</feature>
<dbReference type="EMBL" id="MT919637">
    <property type="protein sequence ID" value="QPB15062.1"/>
    <property type="molecule type" value="Genomic_DNA"/>
</dbReference>
<evidence type="ECO:0000313" key="2">
    <source>
        <dbReference type="EMBL" id="QPB15062.1"/>
    </source>
</evidence>
<keyword evidence="1" id="KW-1133">Transmembrane helix</keyword>
<dbReference type="RefSeq" id="YP_010041751.1">
    <property type="nucleotide sequence ID" value="NC_054208.1"/>
</dbReference>
<reference evidence="2" key="2">
    <citation type="submission" date="2020-08" db="EMBL/GenBank/DDBJ databases">
        <authorList>
            <person name="Russell S.R."/>
            <person name="Jackson C."/>
            <person name="Reyes-Prieto A."/>
        </authorList>
    </citation>
    <scope>NUCLEOTIDE SEQUENCE</scope>
    <source>
        <strain evidence="2">NIES-764</strain>
    </source>
</reference>
<feature type="transmembrane region" description="Helical" evidence="1">
    <location>
        <begin position="31"/>
        <end position="49"/>
    </location>
</feature>
<reference evidence="2" key="1">
    <citation type="journal article" date="2020" name="J. Eukaryot. Microbiol.">
        <title>High Sequence Divergence but Limited Architectural Rearrangements in Organelle Genomes of Cyanophora (Glaucophyta) Species.</title>
        <authorList>
            <person name="Russell S."/>
            <person name="Jackson C."/>
            <person name="Reyes-Prieto A."/>
        </authorList>
    </citation>
    <scope>NUCLEOTIDE SEQUENCE</scope>
    <source>
        <strain evidence="2">NIES-764</strain>
    </source>
</reference>
<accession>A0A873WYB9</accession>
<evidence type="ECO:0000256" key="1">
    <source>
        <dbReference type="SAM" id="Phobius"/>
    </source>
</evidence>
<gene>
    <name evidence="2" type="primary">atp4</name>
</gene>
<keyword evidence="2" id="KW-0496">Mitochondrion</keyword>
<geneLocation type="mitochondrion" evidence="2"/>
<dbReference type="AlphaFoldDB" id="A0A873WYB9"/>
<proteinExistence type="predicted"/>
<protein>
    <submittedName>
        <fullName evidence="2">ATP synthase F0 subunit b</fullName>
    </submittedName>
</protein>
<dbReference type="GeneID" id="63648354"/>
<name>A0A873WYB9_9EUKA</name>